<organism evidence="1 2">
    <name type="scientific">Rhabditophanes sp. KR3021</name>
    <dbReference type="NCBI Taxonomy" id="114890"/>
    <lineage>
        <taxon>Eukaryota</taxon>
        <taxon>Metazoa</taxon>
        <taxon>Ecdysozoa</taxon>
        <taxon>Nematoda</taxon>
        <taxon>Chromadorea</taxon>
        <taxon>Rhabditida</taxon>
        <taxon>Tylenchina</taxon>
        <taxon>Panagrolaimomorpha</taxon>
        <taxon>Strongyloidoidea</taxon>
        <taxon>Alloionematidae</taxon>
        <taxon>Rhabditophanes</taxon>
    </lineage>
</organism>
<name>A0AC35U5G1_9BILA</name>
<reference evidence="2" key="1">
    <citation type="submission" date="2016-11" db="UniProtKB">
        <authorList>
            <consortium name="WormBaseParasite"/>
        </authorList>
    </citation>
    <scope>IDENTIFICATION</scope>
    <source>
        <strain evidence="2">KR3021</strain>
    </source>
</reference>
<dbReference type="Proteomes" id="UP000095286">
    <property type="component" value="Unplaced"/>
</dbReference>
<accession>A0AC35U5G1</accession>
<dbReference type="WBParaSite" id="RSKR_0000789500.1">
    <property type="protein sequence ID" value="RSKR_0000789500.1"/>
    <property type="gene ID" value="RSKR_0000789500"/>
</dbReference>
<proteinExistence type="predicted"/>
<sequence>MSRWGIYPNSEKEELIQGDDFTTTTGLTTTMDIRKNMGNLLHATYSGENDRWLCQYKNLISDSPISYLCELGCCTSGCCAVGENYDSTTAFGWAIGLLVVIILVVIFAMIAMLTLYLLNKYNDKKIKKPIGSVSHSSTSSQISAPSTSSYYGHETIYPSFPPQYKTQY</sequence>
<protein>
    <submittedName>
        <fullName evidence="2">CX domain-containing protein</fullName>
    </submittedName>
</protein>
<evidence type="ECO:0000313" key="2">
    <source>
        <dbReference type="WBParaSite" id="RSKR_0000789500.1"/>
    </source>
</evidence>
<evidence type="ECO:0000313" key="1">
    <source>
        <dbReference type="Proteomes" id="UP000095286"/>
    </source>
</evidence>